<gene>
    <name evidence="1" type="ORF">DAPPUDRAFT_337495</name>
</gene>
<organism evidence="1 2">
    <name type="scientific">Daphnia pulex</name>
    <name type="common">Water flea</name>
    <dbReference type="NCBI Taxonomy" id="6669"/>
    <lineage>
        <taxon>Eukaryota</taxon>
        <taxon>Metazoa</taxon>
        <taxon>Ecdysozoa</taxon>
        <taxon>Arthropoda</taxon>
        <taxon>Crustacea</taxon>
        <taxon>Branchiopoda</taxon>
        <taxon>Diplostraca</taxon>
        <taxon>Cladocera</taxon>
        <taxon>Anomopoda</taxon>
        <taxon>Daphniidae</taxon>
        <taxon>Daphnia</taxon>
    </lineage>
</organism>
<name>E9I1R4_DAPPU</name>
<dbReference type="EMBL" id="GL733857">
    <property type="protein sequence ID" value="EFX62067.1"/>
    <property type="molecule type" value="Genomic_DNA"/>
</dbReference>
<dbReference type="AlphaFoldDB" id="E9I1R4"/>
<keyword evidence="2" id="KW-1185">Reference proteome</keyword>
<dbReference type="OrthoDB" id="10523406at2759"/>
<evidence type="ECO:0000313" key="2">
    <source>
        <dbReference type="Proteomes" id="UP000000305"/>
    </source>
</evidence>
<dbReference type="KEGG" id="dpx:DAPPUDRAFT_337495"/>
<proteinExistence type="predicted"/>
<evidence type="ECO:0000313" key="1">
    <source>
        <dbReference type="EMBL" id="EFX62067.1"/>
    </source>
</evidence>
<dbReference type="Proteomes" id="UP000000305">
    <property type="component" value="Unassembled WGS sequence"/>
</dbReference>
<reference evidence="1 2" key="1">
    <citation type="journal article" date="2011" name="Science">
        <title>The ecoresponsive genome of Daphnia pulex.</title>
        <authorList>
            <person name="Colbourne J.K."/>
            <person name="Pfrender M.E."/>
            <person name="Gilbert D."/>
            <person name="Thomas W.K."/>
            <person name="Tucker A."/>
            <person name="Oakley T.H."/>
            <person name="Tokishita S."/>
            <person name="Aerts A."/>
            <person name="Arnold G.J."/>
            <person name="Basu M.K."/>
            <person name="Bauer D.J."/>
            <person name="Caceres C.E."/>
            <person name="Carmel L."/>
            <person name="Casola C."/>
            <person name="Choi J.H."/>
            <person name="Detter J.C."/>
            <person name="Dong Q."/>
            <person name="Dusheyko S."/>
            <person name="Eads B.D."/>
            <person name="Frohlich T."/>
            <person name="Geiler-Samerotte K.A."/>
            <person name="Gerlach D."/>
            <person name="Hatcher P."/>
            <person name="Jogdeo S."/>
            <person name="Krijgsveld J."/>
            <person name="Kriventseva E.V."/>
            <person name="Kultz D."/>
            <person name="Laforsch C."/>
            <person name="Lindquist E."/>
            <person name="Lopez J."/>
            <person name="Manak J.R."/>
            <person name="Muller J."/>
            <person name="Pangilinan J."/>
            <person name="Patwardhan R.P."/>
            <person name="Pitluck S."/>
            <person name="Pritham E.J."/>
            <person name="Rechtsteiner A."/>
            <person name="Rho M."/>
            <person name="Rogozin I.B."/>
            <person name="Sakarya O."/>
            <person name="Salamov A."/>
            <person name="Schaack S."/>
            <person name="Shapiro H."/>
            <person name="Shiga Y."/>
            <person name="Skalitzky C."/>
            <person name="Smith Z."/>
            <person name="Souvorov A."/>
            <person name="Sung W."/>
            <person name="Tang Z."/>
            <person name="Tsuchiya D."/>
            <person name="Tu H."/>
            <person name="Vos H."/>
            <person name="Wang M."/>
            <person name="Wolf Y.I."/>
            <person name="Yamagata H."/>
            <person name="Yamada T."/>
            <person name="Ye Y."/>
            <person name="Shaw J.R."/>
            <person name="Andrews J."/>
            <person name="Crease T.J."/>
            <person name="Tang H."/>
            <person name="Lucas S.M."/>
            <person name="Robertson H.M."/>
            <person name="Bork P."/>
            <person name="Koonin E.V."/>
            <person name="Zdobnov E.M."/>
            <person name="Grigoriev I.V."/>
            <person name="Lynch M."/>
            <person name="Boore J.L."/>
        </authorList>
    </citation>
    <scope>NUCLEOTIDE SEQUENCE [LARGE SCALE GENOMIC DNA]</scope>
</reference>
<dbReference type="InParanoid" id="E9I1R4"/>
<dbReference type="HOGENOM" id="CLU_2173512_0_0_1"/>
<sequence length="110" mass="12455">MLLHYFITLSLASGNVSHMRSNAVGCCSSIITVFHHEHFSVLLTKEHSRSPQTSLIQCWILSFTESRDFHQRSAPSSSSRLIQLYCFSASYAASPATQLFLLHWRALQLL</sequence>
<protein>
    <submittedName>
        <fullName evidence="1">Uncharacterized protein</fullName>
    </submittedName>
</protein>
<accession>E9I1R4</accession>